<dbReference type="Pfam" id="PF02811">
    <property type="entry name" value="PHP"/>
    <property type="match status" value="1"/>
</dbReference>
<dbReference type="InterPro" id="IPR016195">
    <property type="entry name" value="Pol/histidinol_Pase-like"/>
</dbReference>
<evidence type="ECO:0000313" key="3">
    <source>
        <dbReference type="Proteomes" id="UP000062160"/>
    </source>
</evidence>
<dbReference type="InterPro" id="IPR052018">
    <property type="entry name" value="PHP_domain"/>
</dbReference>
<dbReference type="EMBL" id="DF977003">
    <property type="protein sequence ID" value="GAQ26189.1"/>
    <property type="molecule type" value="Genomic_DNA"/>
</dbReference>
<dbReference type="RefSeq" id="WP_059034046.1">
    <property type="nucleotide sequence ID" value="NZ_BSDN01000004.1"/>
</dbReference>
<evidence type="ECO:0000259" key="1">
    <source>
        <dbReference type="SMART" id="SM00481"/>
    </source>
</evidence>
<dbReference type="GO" id="GO:0004534">
    <property type="term" value="F:5'-3' RNA exonuclease activity"/>
    <property type="evidence" value="ECO:0007669"/>
    <property type="project" value="TreeGrafter"/>
</dbReference>
<dbReference type="SUPFAM" id="SSF89550">
    <property type="entry name" value="PHP domain-like"/>
    <property type="match status" value="1"/>
</dbReference>
<protein>
    <recommendedName>
        <fullName evidence="1">Polymerase/histidinol phosphatase N-terminal domain-containing protein</fullName>
    </recommendedName>
</protein>
<reference evidence="2" key="1">
    <citation type="journal article" date="2016" name="Genome Announc.">
        <title>Draft Genome Sequence of the Syntrophic Lactate-Degrading Bacterium Tepidanaerobacter syntrophicus JLT.</title>
        <authorList>
            <person name="Matsuura N."/>
            <person name="Ohashi A."/>
            <person name="Tourlousse D.M."/>
            <person name="Sekiguchi Y."/>
        </authorList>
    </citation>
    <scope>NUCLEOTIDE SEQUENCE [LARGE SCALE GENOMIC DNA]</scope>
    <source>
        <strain evidence="2">JL</strain>
    </source>
</reference>
<dbReference type="Gene3D" id="3.20.20.140">
    <property type="entry name" value="Metal-dependent hydrolases"/>
    <property type="match status" value="1"/>
</dbReference>
<dbReference type="GO" id="GO:0035312">
    <property type="term" value="F:5'-3' DNA exonuclease activity"/>
    <property type="evidence" value="ECO:0007669"/>
    <property type="project" value="TreeGrafter"/>
</dbReference>
<dbReference type="InterPro" id="IPR004013">
    <property type="entry name" value="PHP_dom"/>
</dbReference>
<dbReference type="Proteomes" id="UP000062160">
    <property type="component" value="Unassembled WGS sequence"/>
</dbReference>
<accession>A0A0U9HHJ2</accession>
<evidence type="ECO:0000313" key="2">
    <source>
        <dbReference type="EMBL" id="GAQ26189.1"/>
    </source>
</evidence>
<dbReference type="PANTHER" id="PTHR42924:SF3">
    <property type="entry name" value="POLYMERASE_HISTIDINOL PHOSPHATASE N-TERMINAL DOMAIN-CONTAINING PROTEIN"/>
    <property type="match status" value="1"/>
</dbReference>
<keyword evidence="3" id="KW-1185">Reference proteome</keyword>
<organism evidence="2">
    <name type="scientific">Tepidanaerobacter syntrophicus</name>
    <dbReference type="NCBI Taxonomy" id="224999"/>
    <lineage>
        <taxon>Bacteria</taxon>
        <taxon>Bacillati</taxon>
        <taxon>Bacillota</taxon>
        <taxon>Clostridia</taxon>
        <taxon>Thermosediminibacterales</taxon>
        <taxon>Tepidanaerobacteraceae</taxon>
        <taxon>Tepidanaerobacter</taxon>
    </lineage>
</organism>
<proteinExistence type="predicted"/>
<dbReference type="STRING" id="224999.GCA_001485475_02233"/>
<dbReference type="OrthoDB" id="9804333at2"/>
<feature type="domain" description="Polymerase/histidinol phosphatase N-terminal" evidence="1">
    <location>
        <begin position="3"/>
        <end position="69"/>
    </location>
</feature>
<dbReference type="CDD" id="cd07438">
    <property type="entry name" value="PHP_HisPPase_AMP"/>
    <property type="match status" value="1"/>
</dbReference>
<gene>
    <name evidence="2" type="ORF">TSYNT_9453</name>
</gene>
<dbReference type="InterPro" id="IPR003141">
    <property type="entry name" value="Pol/His_phosphatase_N"/>
</dbReference>
<dbReference type="SMART" id="SM00481">
    <property type="entry name" value="POLIIIAc"/>
    <property type="match status" value="1"/>
</dbReference>
<dbReference type="Gene3D" id="1.10.150.650">
    <property type="match status" value="1"/>
</dbReference>
<name>A0A0U9HHJ2_9FIRM</name>
<dbReference type="AlphaFoldDB" id="A0A0U9HHJ2"/>
<sequence length="276" mass="31051">MYVDLHVHTTFSDGLLAPQQVVKKAFELKLKAVAITDHDTVKGIQPALDAAKSYKGIEVVPGIEFSTEYFGEEVHILGYYIDFCDKNLNEFLTDLQEGRKKRIYKIVSKLQSLGIDIFEDEVFAKSKGASIGRPHVAMVLCDKGYVNSIEEAFEKYLSKDAPAYVPKEKITPFYAVDLIYKKHGIPILAHPGLLKNKNIVSELISYGIKGIEVIHKDHTKEDIQLYAKLAKDNNLLLTGGSDSHGETPLLLGSFNVPVEYFYKLKEMKDRSDDHLD</sequence>
<dbReference type="PANTHER" id="PTHR42924">
    <property type="entry name" value="EXONUCLEASE"/>
    <property type="match status" value="1"/>
</dbReference>